<keyword evidence="16" id="KW-1185">Reference proteome</keyword>
<keyword evidence="7 10" id="KW-0226">DNA condensation</keyword>
<dbReference type="Gene3D" id="1.25.10.10">
    <property type="entry name" value="Leucine-rich Repeat Variant"/>
    <property type="match status" value="2"/>
</dbReference>
<evidence type="ECO:0000256" key="5">
    <source>
        <dbReference type="ARBA" id="ARBA00022618"/>
    </source>
</evidence>
<dbReference type="InterPro" id="IPR011989">
    <property type="entry name" value="ARM-like"/>
</dbReference>
<dbReference type="Pfam" id="PF12922">
    <property type="entry name" value="Cnd1_N"/>
    <property type="match status" value="1"/>
</dbReference>
<feature type="region of interest" description="Disordered" evidence="12">
    <location>
        <begin position="147"/>
        <end position="167"/>
    </location>
</feature>
<dbReference type="GO" id="GO:0005634">
    <property type="term" value="C:nucleus"/>
    <property type="evidence" value="ECO:0007669"/>
    <property type="project" value="UniProtKB-SubCell"/>
</dbReference>
<sequence length="1289" mass="135698">MEFVIPAQPEDLLDEDKAPGARAVVPKDLAELPKEDVSEFAEGALYEICNHDALSIVEQDVFDQVYSLIRGFTHLDSVTRHRLVDGLCSNLSVLCLSASALSGAGDPGDDGSEREATAASHRSALHAYVFFLSWLCSLAEAEARAAAPAAPSGGAGGKPRGRKRGAPHEMLSWDWEGQREKLARALALVAGADLHALYRPRPPDDRLLQAWSRTAHQLAESASAMRSKPARMAAFEVLAAVALKYGALEAVTGALTAALARAEHLASALAELAAFAENKFGDSRLAVELLREVASVDPAVYERQQKEDAAGTGGVRNVAAFVAELAEQVPRTVAAHISLLAPHLGGRAYSLRSAIVTAIGHLIVRAFPSAPGDDADAQGMRARQLSKQRLLDTLVERALDANAFTRARVMQTWAHLVSANALPLGHYLCVTRLAIGRLEDKSSLVRKAALQLLGELLASNPFGPRLPEADFAASLAEYKARLQEKDPQPDEKPPGDAAQWPEGRGPSPDPGPGGREHAPGDDGGGGVADPDAPAGDSMEAMDMELVAMRAGSQQVAPTTGAGLDKTVAQARTMVASLDAALAFTRAVSGALPLLTQLLASAAQSDVAEAITLLLAAARFGIEGAPAALRRMLPLVFSREQAVRDAVVDALDELHLAGKQPQEAMLSLISLTYGATLGEMSALEEVVAQLLVRQPAPLLRPLHLQALWNSHAGPEADPNPNLTDTPASAAEDPLRELRGGLELLAMVAAKRPEIIGERLPLLLKVGFCQRHRDAAATHAAAAALRHLGAANDPPPPADLQPALRALAGSGWYAVAEEAVAALYALHPHPARLAGAVLERLAAAALKGAGAGSQDGSGPAADGVPSGALAHFFFVLGQVALQQLVHGERMARAVRLQRAAAEKAAAEARCERLAAGGASSQGGAEDDIATQLGVGAAAADAELDALKETAEAEILAPSGLIGRIAPLVAAFCHNRALLGAHVALRGAALLALARLMCTSAQFCDDNLRLLVTLLHTRAVEPGVRCNLVVALGDLAFRFPNLVEPWTAHLYQPLSDPAPGVRKTSLMVLTHLILNDMMKVKGHVAALALRLRDDEPRIAALAALFFHELASKAYKGTNPIYNLLPDMLSSLAAEPSLAPADFQSIMRTLLGYIGKDRHADALVDKLLARFEGVSRAPLWRNLAFCLLQLAYSEKGYRKMAEMLKTYRHALADEEVLAVFKALAGKARKLAKQSQELKADMDAFEERLAAQAAEVLEEQAAAAAAAALAGRNPEPDPNPTAAAADGVECGEGG</sequence>
<evidence type="ECO:0000256" key="11">
    <source>
        <dbReference type="SAM" id="Coils"/>
    </source>
</evidence>
<evidence type="ECO:0000256" key="10">
    <source>
        <dbReference type="PIRNR" id="PIRNR017127"/>
    </source>
</evidence>
<dbReference type="GO" id="GO:0010032">
    <property type="term" value="P:meiotic chromosome condensation"/>
    <property type="evidence" value="ECO:0007669"/>
    <property type="project" value="TreeGrafter"/>
</dbReference>
<keyword evidence="9 10" id="KW-0131">Cell cycle</keyword>
<evidence type="ECO:0000256" key="1">
    <source>
        <dbReference type="ARBA" id="ARBA00004123"/>
    </source>
</evidence>
<keyword evidence="6 10" id="KW-0498">Mitosis</keyword>
<dbReference type="InterPro" id="IPR032682">
    <property type="entry name" value="Cnd1_C"/>
</dbReference>
<keyword evidence="4" id="KW-0158">Chromosome</keyword>
<comment type="similarity">
    <text evidence="3 10">Belongs to the CND1 (condensin subunit 1) family.</text>
</comment>
<gene>
    <name evidence="15" type="ORF">WJX81_003584</name>
</gene>
<name>A0AAW1S087_9CHLO</name>
<comment type="caution">
    <text evidence="15">The sequence shown here is derived from an EMBL/GenBank/DDBJ whole genome shotgun (WGS) entry which is preliminary data.</text>
</comment>
<evidence type="ECO:0000313" key="15">
    <source>
        <dbReference type="EMBL" id="KAK9839654.1"/>
    </source>
</evidence>
<keyword evidence="5 10" id="KW-0132">Cell division</keyword>
<dbReference type="InterPro" id="IPR016024">
    <property type="entry name" value="ARM-type_fold"/>
</dbReference>
<evidence type="ECO:0000256" key="9">
    <source>
        <dbReference type="ARBA" id="ARBA00023306"/>
    </source>
</evidence>
<dbReference type="Proteomes" id="UP001445335">
    <property type="component" value="Unassembled WGS sequence"/>
</dbReference>
<evidence type="ECO:0000256" key="7">
    <source>
        <dbReference type="ARBA" id="ARBA00023067"/>
    </source>
</evidence>
<reference evidence="15 16" key="1">
    <citation type="journal article" date="2024" name="Nat. Commun.">
        <title>Phylogenomics reveals the evolutionary origins of lichenization in chlorophyte algae.</title>
        <authorList>
            <person name="Puginier C."/>
            <person name="Libourel C."/>
            <person name="Otte J."/>
            <person name="Skaloud P."/>
            <person name="Haon M."/>
            <person name="Grisel S."/>
            <person name="Petersen M."/>
            <person name="Berrin J.G."/>
            <person name="Delaux P.M."/>
            <person name="Dal Grande F."/>
            <person name="Keller J."/>
        </authorList>
    </citation>
    <scope>NUCLEOTIDE SEQUENCE [LARGE SCALE GENOMIC DNA]</scope>
    <source>
        <strain evidence="15 16">SAG 245.80</strain>
    </source>
</reference>
<dbReference type="InterPro" id="IPR024324">
    <property type="entry name" value="Condensin_cplx_su1_N"/>
</dbReference>
<dbReference type="GO" id="GO:0000796">
    <property type="term" value="C:condensin complex"/>
    <property type="evidence" value="ECO:0007669"/>
    <property type="project" value="TreeGrafter"/>
</dbReference>
<evidence type="ECO:0000256" key="4">
    <source>
        <dbReference type="ARBA" id="ARBA00022454"/>
    </source>
</evidence>
<feature type="domain" description="Condensin complex subunit 1 N-terminal" evidence="14">
    <location>
        <begin position="79"/>
        <end position="249"/>
    </location>
</feature>
<keyword evidence="8" id="KW-0539">Nucleus</keyword>
<dbReference type="PANTHER" id="PTHR14222">
    <property type="entry name" value="CONDENSIN"/>
    <property type="match status" value="1"/>
</dbReference>
<evidence type="ECO:0000256" key="8">
    <source>
        <dbReference type="ARBA" id="ARBA00023242"/>
    </source>
</evidence>
<dbReference type="PIRSF" id="PIRSF017127">
    <property type="entry name" value="Condensin_D2"/>
    <property type="match status" value="1"/>
</dbReference>
<dbReference type="Pfam" id="PF12717">
    <property type="entry name" value="Cnd1"/>
    <property type="match status" value="1"/>
</dbReference>
<protein>
    <recommendedName>
        <fullName evidence="10">Condensin-1 complex subunit CAP-D2</fullName>
    </recommendedName>
</protein>
<evidence type="ECO:0000259" key="13">
    <source>
        <dbReference type="Pfam" id="PF12717"/>
    </source>
</evidence>
<dbReference type="GO" id="GO:0042393">
    <property type="term" value="F:histone binding"/>
    <property type="evidence" value="ECO:0007669"/>
    <property type="project" value="TreeGrafter"/>
</dbReference>
<comment type="subcellular location">
    <subcellularLocation>
        <location evidence="2">Chromosome</location>
    </subcellularLocation>
    <subcellularLocation>
        <location evidence="1">Nucleus</location>
    </subcellularLocation>
</comment>
<feature type="coiled-coil region" evidence="11">
    <location>
        <begin position="1223"/>
        <end position="1250"/>
    </location>
</feature>
<evidence type="ECO:0000256" key="3">
    <source>
        <dbReference type="ARBA" id="ARBA00009606"/>
    </source>
</evidence>
<accession>A0AAW1S087</accession>
<evidence type="ECO:0000256" key="12">
    <source>
        <dbReference type="SAM" id="MobiDB-lite"/>
    </source>
</evidence>
<feature type="region of interest" description="Disordered" evidence="12">
    <location>
        <begin position="1262"/>
        <end position="1289"/>
    </location>
</feature>
<dbReference type="GO" id="GO:0051301">
    <property type="term" value="P:cell division"/>
    <property type="evidence" value="ECO:0007669"/>
    <property type="project" value="UniProtKB-KW"/>
</dbReference>
<feature type="region of interest" description="Disordered" evidence="12">
    <location>
        <begin position="482"/>
        <end position="536"/>
    </location>
</feature>
<evidence type="ECO:0000256" key="2">
    <source>
        <dbReference type="ARBA" id="ARBA00004286"/>
    </source>
</evidence>
<dbReference type="PANTHER" id="PTHR14222:SF2">
    <property type="entry name" value="CONDENSIN COMPLEX SUBUNIT 1"/>
    <property type="match status" value="1"/>
</dbReference>
<dbReference type="InterPro" id="IPR007673">
    <property type="entry name" value="Condensin_cplx_su1"/>
</dbReference>
<dbReference type="SUPFAM" id="SSF48371">
    <property type="entry name" value="ARM repeat"/>
    <property type="match status" value="1"/>
</dbReference>
<evidence type="ECO:0000259" key="14">
    <source>
        <dbReference type="Pfam" id="PF12922"/>
    </source>
</evidence>
<feature type="compositionally biased region" description="Basic and acidic residues" evidence="12">
    <location>
        <begin position="482"/>
        <end position="494"/>
    </location>
</feature>
<dbReference type="EMBL" id="JALJOU010000015">
    <property type="protein sequence ID" value="KAK9839654.1"/>
    <property type="molecule type" value="Genomic_DNA"/>
</dbReference>
<proteinExistence type="inferred from homology"/>
<feature type="domain" description="Condensin complex subunit 1 C-terminal" evidence="13">
    <location>
        <begin position="1021"/>
        <end position="1183"/>
    </location>
</feature>
<organism evidence="15 16">
    <name type="scientific">Elliptochloris bilobata</name>
    <dbReference type="NCBI Taxonomy" id="381761"/>
    <lineage>
        <taxon>Eukaryota</taxon>
        <taxon>Viridiplantae</taxon>
        <taxon>Chlorophyta</taxon>
        <taxon>core chlorophytes</taxon>
        <taxon>Trebouxiophyceae</taxon>
        <taxon>Trebouxiophyceae incertae sedis</taxon>
        <taxon>Elliptochloris clade</taxon>
        <taxon>Elliptochloris</taxon>
    </lineage>
</organism>
<evidence type="ECO:0000256" key="6">
    <source>
        <dbReference type="ARBA" id="ARBA00022776"/>
    </source>
</evidence>
<dbReference type="GO" id="GO:0000779">
    <property type="term" value="C:condensed chromosome, centromeric region"/>
    <property type="evidence" value="ECO:0007669"/>
    <property type="project" value="TreeGrafter"/>
</dbReference>
<dbReference type="InterPro" id="IPR026971">
    <property type="entry name" value="CND1/NCAPD3"/>
</dbReference>
<evidence type="ECO:0000313" key="16">
    <source>
        <dbReference type="Proteomes" id="UP001445335"/>
    </source>
</evidence>
<comment type="function">
    <text evidence="10">Regulatory subunit of the condensin complex, a complex required for conversion of interphase chromatin into mitotic-like condense chromosomes. The condensin complex probably introduces positive supercoils into relaxed DNA in the presence of type I topoisomerases and converts nicked DNA into positive knotted forms in the presence of type II topoisomerases.</text>
</comment>
<keyword evidence="11" id="KW-0175">Coiled coil</keyword>
<dbReference type="GO" id="GO:0007076">
    <property type="term" value="P:mitotic chromosome condensation"/>
    <property type="evidence" value="ECO:0007669"/>
    <property type="project" value="InterPro"/>
</dbReference>